<sequence length="438" mass="47986">MQSNFSEVFTAKLEQNLLRVGIVGLGYVGIPLMLRFHELGFSLVGIDSDEERVSHLSAGKSPIRHIAERDVEALSNASTVKITSDFSAVEDVDAIIFCVPTPLSLQHEPDMSFVRSAAEKVRPHLRAGQLLALESTVYPGATEEVFLGMLQDRGFTVGQDIFLAYSPEREDPGNALYSAHNTPKVCGGHTHTCGKLACLMYSKVTHKVVPVSSMKAAELTKLLENIHRSVNIGLVNEMKVIADRMHIDIHEVIKAAATKPFGFTAFYPGPGLGGHCIPIDPFYLTWKAREFGVHTRFIELAGQINSSMPEYVISKIIGGLNGHGKAVSQSNVMVLGLSYKKNIDDVRESPAIPIIEKLKDLGANVCFSDSYVTDMHGHYLPDGIENVECTDETVSNQDCVVVVTDHDYFDYPSIAKSARLIIDTRGRYARANPKVVSA</sequence>
<dbReference type="InterPro" id="IPR036291">
    <property type="entry name" value="NAD(P)-bd_dom_sf"/>
</dbReference>
<dbReference type="SUPFAM" id="SSF51735">
    <property type="entry name" value="NAD(P)-binding Rossmann-fold domains"/>
    <property type="match status" value="1"/>
</dbReference>
<keyword evidence="1" id="KW-0560">Oxidoreductase</keyword>
<protein>
    <submittedName>
        <fullName evidence="5">Nucleotide sugar dehydrogenase</fullName>
    </submittedName>
</protein>
<evidence type="ECO:0000256" key="3">
    <source>
        <dbReference type="PIRNR" id="PIRNR000124"/>
    </source>
</evidence>
<evidence type="ECO:0000256" key="1">
    <source>
        <dbReference type="ARBA" id="ARBA00023002"/>
    </source>
</evidence>
<feature type="domain" description="UDP-glucose/GDP-mannose dehydrogenase C-terminal" evidence="4">
    <location>
        <begin position="333"/>
        <end position="430"/>
    </location>
</feature>
<dbReference type="InterPro" id="IPR028359">
    <property type="entry name" value="UDP_ManNAc/GlcNAc_DH"/>
</dbReference>
<dbReference type="PIRSF" id="PIRSF000124">
    <property type="entry name" value="UDPglc_GDPman_dh"/>
    <property type="match status" value="1"/>
</dbReference>
<evidence type="ECO:0000313" key="6">
    <source>
        <dbReference type="Proteomes" id="UP001203410"/>
    </source>
</evidence>
<dbReference type="Gene3D" id="3.40.50.720">
    <property type="entry name" value="NAD(P)-binding Rossmann-like Domain"/>
    <property type="match status" value="2"/>
</dbReference>
<dbReference type="EMBL" id="JAMGBA010000002">
    <property type="protein sequence ID" value="MCL6699250.1"/>
    <property type="molecule type" value="Genomic_DNA"/>
</dbReference>
<dbReference type="InterPro" id="IPR017476">
    <property type="entry name" value="UDP-Glc/GDP-Man"/>
</dbReference>
<dbReference type="SMART" id="SM00984">
    <property type="entry name" value="UDPG_MGDP_dh_C"/>
    <property type="match status" value="1"/>
</dbReference>
<reference evidence="5 6" key="1">
    <citation type="submission" date="2022-05" db="EMBL/GenBank/DDBJ databases">
        <authorList>
            <person name="Jo J.-H."/>
            <person name="Im W.-T."/>
        </authorList>
    </citation>
    <scope>NUCLEOTIDE SEQUENCE [LARGE SCALE GENOMIC DNA]</scope>
    <source>
        <strain evidence="5 6">NSE70-1</strain>
    </source>
</reference>
<evidence type="ECO:0000256" key="2">
    <source>
        <dbReference type="ARBA" id="ARBA00023027"/>
    </source>
</evidence>
<dbReference type="InterPro" id="IPR014026">
    <property type="entry name" value="UDP-Glc/GDP-Man_DH_dimer"/>
</dbReference>
<dbReference type="SUPFAM" id="SSF52413">
    <property type="entry name" value="UDP-glucose/GDP-mannose dehydrogenase C-terminal domain"/>
    <property type="match status" value="1"/>
</dbReference>
<organism evidence="5 6">
    <name type="scientific">Sphingomonas caseinilyticus</name>
    <dbReference type="NCBI Taxonomy" id="2908205"/>
    <lineage>
        <taxon>Bacteria</taxon>
        <taxon>Pseudomonadati</taxon>
        <taxon>Pseudomonadota</taxon>
        <taxon>Alphaproteobacteria</taxon>
        <taxon>Sphingomonadales</taxon>
        <taxon>Sphingomonadaceae</taxon>
        <taxon>Sphingomonas</taxon>
    </lineage>
</organism>
<dbReference type="Proteomes" id="UP001203410">
    <property type="component" value="Unassembled WGS sequence"/>
</dbReference>
<keyword evidence="2" id="KW-0520">NAD</keyword>
<dbReference type="NCBIfam" id="TIGR03026">
    <property type="entry name" value="NDP-sugDHase"/>
    <property type="match status" value="1"/>
</dbReference>
<evidence type="ECO:0000313" key="5">
    <source>
        <dbReference type="EMBL" id="MCL6699250.1"/>
    </source>
</evidence>
<dbReference type="InterPro" id="IPR008927">
    <property type="entry name" value="6-PGluconate_DH-like_C_sf"/>
</dbReference>
<dbReference type="InterPro" id="IPR014027">
    <property type="entry name" value="UDP-Glc/GDP-Man_DH_C"/>
</dbReference>
<name>A0ABT0RW70_9SPHN</name>
<dbReference type="Pfam" id="PF00984">
    <property type="entry name" value="UDPG_MGDP_dh"/>
    <property type="match status" value="1"/>
</dbReference>
<evidence type="ECO:0000259" key="4">
    <source>
        <dbReference type="SMART" id="SM00984"/>
    </source>
</evidence>
<dbReference type="PANTHER" id="PTHR43491">
    <property type="entry name" value="UDP-N-ACETYL-D-MANNOSAMINE DEHYDROGENASE"/>
    <property type="match status" value="1"/>
</dbReference>
<dbReference type="PIRSF" id="PIRSF500136">
    <property type="entry name" value="UDP_ManNAc_DH"/>
    <property type="match status" value="1"/>
</dbReference>
<dbReference type="SUPFAM" id="SSF48179">
    <property type="entry name" value="6-phosphogluconate dehydrogenase C-terminal domain-like"/>
    <property type="match status" value="1"/>
</dbReference>
<comment type="caution">
    <text evidence="5">The sequence shown here is derived from an EMBL/GenBank/DDBJ whole genome shotgun (WGS) entry which is preliminary data.</text>
</comment>
<dbReference type="Pfam" id="PF03720">
    <property type="entry name" value="UDPG_MGDP_dh_C"/>
    <property type="match status" value="1"/>
</dbReference>
<accession>A0ABT0RW70</accession>
<dbReference type="InterPro" id="IPR001732">
    <property type="entry name" value="UDP-Glc/GDP-Man_DH_N"/>
</dbReference>
<gene>
    <name evidence="5" type="ORF">LZ496_10715</name>
</gene>
<dbReference type="Pfam" id="PF03721">
    <property type="entry name" value="UDPG_MGDP_dh_N"/>
    <property type="match status" value="1"/>
</dbReference>
<dbReference type="RefSeq" id="WP_249904670.1">
    <property type="nucleotide sequence ID" value="NZ_JAMGBA010000002.1"/>
</dbReference>
<dbReference type="InterPro" id="IPR036220">
    <property type="entry name" value="UDP-Glc/GDP-Man_DH_C_sf"/>
</dbReference>
<dbReference type="PANTHER" id="PTHR43491:SF1">
    <property type="entry name" value="UDP-N-ACETYL-D-MANNOSAMINE DEHYDROGENASE"/>
    <property type="match status" value="1"/>
</dbReference>
<keyword evidence="6" id="KW-1185">Reference proteome</keyword>
<comment type="similarity">
    <text evidence="3">Belongs to the UDP-glucose/GDP-mannose dehydrogenase family.</text>
</comment>
<proteinExistence type="inferred from homology"/>